<dbReference type="OrthoDB" id="1055148at2759"/>
<evidence type="ECO:0000256" key="5">
    <source>
        <dbReference type="ARBA" id="ARBA00023002"/>
    </source>
</evidence>
<evidence type="ECO:0000256" key="9">
    <source>
        <dbReference type="RuleBase" id="RU000461"/>
    </source>
</evidence>
<accession>A0A1D2M960</accession>
<dbReference type="GO" id="GO:0020037">
    <property type="term" value="F:heme binding"/>
    <property type="evidence" value="ECO:0007669"/>
    <property type="project" value="InterPro"/>
</dbReference>
<dbReference type="Gene3D" id="1.10.630.10">
    <property type="entry name" value="Cytochrome P450"/>
    <property type="match status" value="1"/>
</dbReference>
<feature type="binding site" description="axial binding residue" evidence="8">
    <location>
        <position position="182"/>
    </location>
    <ligand>
        <name>heme</name>
        <dbReference type="ChEBI" id="CHEBI:30413"/>
    </ligand>
    <ligandPart>
        <name>Fe</name>
        <dbReference type="ChEBI" id="CHEBI:18248"/>
    </ligandPart>
</feature>
<dbReference type="STRING" id="48709.A0A1D2M960"/>
<dbReference type="GO" id="GO:0005737">
    <property type="term" value="C:cytoplasm"/>
    <property type="evidence" value="ECO:0007669"/>
    <property type="project" value="TreeGrafter"/>
</dbReference>
<protein>
    <submittedName>
        <fullName evidence="10">Methyl farnesoate epoxidase</fullName>
    </submittedName>
</protein>
<evidence type="ECO:0000256" key="3">
    <source>
        <dbReference type="ARBA" id="ARBA00022617"/>
    </source>
</evidence>
<dbReference type="GO" id="GO:0008395">
    <property type="term" value="F:steroid hydroxylase activity"/>
    <property type="evidence" value="ECO:0007669"/>
    <property type="project" value="TreeGrafter"/>
</dbReference>
<dbReference type="InterPro" id="IPR017972">
    <property type="entry name" value="Cyt_P450_CS"/>
</dbReference>
<evidence type="ECO:0000256" key="4">
    <source>
        <dbReference type="ARBA" id="ARBA00022723"/>
    </source>
</evidence>
<dbReference type="GO" id="GO:0016712">
    <property type="term" value="F:oxidoreductase activity, acting on paired donors, with incorporation or reduction of molecular oxygen, reduced flavin or flavoprotein as one donor, and incorporation of one atom of oxygen"/>
    <property type="evidence" value="ECO:0007669"/>
    <property type="project" value="TreeGrafter"/>
</dbReference>
<dbReference type="PROSITE" id="PS00086">
    <property type="entry name" value="CYTOCHROME_P450"/>
    <property type="match status" value="1"/>
</dbReference>
<name>A0A1D2M960_ORCCI</name>
<dbReference type="AlphaFoldDB" id="A0A1D2M960"/>
<keyword evidence="4 8" id="KW-0479">Metal-binding</keyword>
<dbReference type="PANTHER" id="PTHR24300:SF376">
    <property type="entry name" value="CYTOCHROME P450 15A1"/>
    <property type="match status" value="1"/>
</dbReference>
<dbReference type="InterPro" id="IPR050182">
    <property type="entry name" value="Cytochrome_P450_fam2"/>
</dbReference>
<organism evidence="10 11">
    <name type="scientific">Orchesella cincta</name>
    <name type="common">Springtail</name>
    <name type="synonym">Podura cincta</name>
    <dbReference type="NCBI Taxonomy" id="48709"/>
    <lineage>
        <taxon>Eukaryota</taxon>
        <taxon>Metazoa</taxon>
        <taxon>Ecdysozoa</taxon>
        <taxon>Arthropoda</taxon>
        <taxon>Hexapoda</taxon>
        <taxon>Collembola</taxon>
        <taxon>Entomobryomorpha</taxon>
        <taxon>Entomobryoidea</taxon>
        <taxon>Orchesellidae</taxon>
        <taxon>Orchesellinae</taxon>
        <taxon>Orchesella</taxon>
    </lineage>
</organism>
<proteinExistence type="inferred from homology"/>
<comment type="caution">
    <text evidence="10">The sequence shown here is derived from an EMBL/GenBank/DDBJ whole genome shotgun (WGS) entry which is preliminary data.</text>
</comment>
<gene>
    <name evidence="10" type="ORF">Ocin01_17213</name>
</gene>
<dbReference type="GO" id="GO:0005506">
    <property type="term" value="F:iron ion binding"/>
    <property type="evidence" value="ECO:0007669"/>
    <property type="project" value="InterPro"/>
</dbReference>
<evidence type="ECO:0000313" key="10">
    <source>
        <dbReference type="EMBL" id="ODM89471.1"/>
    </source>
</evidence>
<evidence type="ECO:0000256" key="8">
    <source>
        <dbReference type="PIRSR" id="PIRSR602401-1"/>
    </source>
</evidence>
<evidence type="ECO:0000256" key="6">
    <source>
        <dbReference type="ARBA" id="ARBA00023004"/>
    </source>
</evidence>
<sequence>MYLGLIDNYLVKIQETTDHTSSFYKENGAKNLEAVVGDLFLAGSESTSFTLSFATLYLILNKNVQRNAQEELDRVIGPSCQVSLRDKPSLPYTEAVILETLRLSSIAPLGFPHRLLVDTMFHGYHLPKDVTVMAGLYTIHHDPKIWGEDANEFQPERFLNENKTRVIHHEALMAFSTGRRVCLGEGLARDTSFLFIASILQRFNIGPDPEYPVTKIETLAGFAVEPKPFKFVLSLRN</sequence>
<dbReference type="PRINTS" id="PR00385">
    <property type="entry name" value="P450"/>
</dbReference>
<dbReference type="InterPro" id="IPR036396">
    <property type="entry name" value="Cyt_P450_sf"/>
</dbReference>
<keyword evidence="5 9" id="KW-0560">Oxidoreductase</keyword>
<dbReference type="Proteomes" id="UP000094527">
    <property type="component" value="Unassembled WGS sequence"/>
</dbReference>
<dbReference type="InterPro" id="IPR001128">
    <property type="entry name" value="Cyt_P450"/>
</dbReference>
<dbReference type="GO" id="GO:0006082">
    <property type="term" value="P:organic acid metabolic process"/>
    <property type="evidence" value="ECO:0007669"/>
    <property type="project" value="TreeGrafter"/>
</dbReference>
<evidence type="ECO:0000256" key="2">
    <source>
        <dbReference type="ARBA" id="ARBA00010617"/>
    </source>
</evidence>
<dbReference type="OMA" id="YECIVEL"/>
<dbReference type="InterPro" id="IPR002401">
    <property type="entry name" value="Cyt_P450_E_grp-I"/>
</dbReference>
<dbReference type="SUPFAM" id="SSF48264">
    <property type="entry name" value="Cytochrome P450"/>
    <property type="match status" value="1"/>
</dbReference>
<keyword evidence="3 8" id="KW-0349">Heme</keyword>
<dbReference type="PRINTS" id="PR00463">
    <property type="entry name" value="EP450I"/>
</dbReference>
<reference evidence="10 11" key="1">
    <citation type="journal article" date="2016" name="Genome Biol. Evol.">
        <title>Gene Family Evolution Reflects Adaptation to Soil Environmental Stressors in the Genome of the Collembolan Orchesella cincta.</title>
        <authorList>
            <person name="Faddeeva-Vakhrusheva A."/>
            <person name="Derks M.F."/>
            <person name="Anvar S.Y."/>
            <person name="Agamennone V."/>
            <person name="Suring W."/>
            <person name="Smit S."/>
            <person name="van Straalen N.M."/>
            <person name="Roelofs D."/>
        </authorList>
    </citation>
    <scope>NUCLEOTIDE SEQUENCE [LARGE SCALE GENOMIC DNA]</scope>
    <source>
        <tissue evidence="10">Mixed pool</tissue>
    </source>
</reference>
<evidence type="ECO:0000313" key="11">
    <source>
        <dbReference type="Proteomes" id="UP000094527"/>
    </source>
</evidence>
<dbReference type="EMBL" id="LJIJ01002621">
    <property type="protein sequence ID" value="ODM89471.1"/>
    <property type="molecule type" value="Genomic_DNA"/>
</dbReference>
<keyword evidence="11" id="KW-1185">Reference proteome</keyword>
<evidence type="ECO:0000256" key="1">
    <source>
        <dbReference type="ARBA" id="ARBA00001971"/>
    </source>
</evidence>
<comment type="cofactor">
    <cofactor evidence="1 8">
        <name>heme</name>
        <dbReference type="ChEBI" id="CHEBI:30413"/>
    </cofactor>
</comment>
<evidence type="ECO:0000256" key="7">
    <source>
        <dbReference type="ARBA" id="ARBA00023033"/>
    </source>
</evidence>
<keyword evidence="6 8" id="KW-0408">Iron</keyword>
<comment type="similarity">
    <text evidence="2 9">Belongs to the cytochrome P450 family.</text>
</comment>
<dbReference type="GO" id="GO:0006805">
    <property type="term" value="P:xenobiotic metabolic process"/>
    <property type="evidence" value="ECO:0007669"/>
    <property type="project" value="TreeGrafter"/>
</dbReference>
<dbReference type="PANTHER" id="PTHR24300">
    <property type="entry name" value="CYTOCHROME P450 508A4-RELATED"/>
    <property type="match status" value="1"/>
</dbReference>
<dbReference type="Pfam" id="PF00067">
    <property type="entry name" value="p450"/>
    <property type="match status" value="1"/>
</dbReference>
<keyword evidence="7 9" id="KW-0503">Monooxygenase</keyword>